<dbReference type="EMBL" id="PXXK01000306">
    <property type="protein sequence ID" value="RFN46344.1"/>
    <property type="molecule type" value="Genomic_DNA"/>
</dbReference>
<feature type="transmembrane region" description="Helical" evidence="2">
    <location>
        <begin position="65"/>
        <end position="86"/>
    </location>
</feature>
<proteinExistence type="predicted"/>
<feature type="compositionally biased region" description="Basic residues" evidence="1">
    <location>
        <begin position="92"/>
        <end position="101"/>
    </location>
</feature>
<dbReference type="Proteomes" id="UP000265631">
    <property type="component" value="Unassembled WGS sequence"/>
</dbReference>
<gene>
    <name evidence="3" type="ORF">FIE12Z_9418</name>
</gene>
<keyword evidence="2" id="KW-0472">Membrane</keyword>
<evidence type="ECO:0000313" key="3">
    <source>
        <dbReference type="EMBL" id="RFN46344.1"/>
    </source>
</evidence>
<feature type="compositionally biased region" description="Polar residues" evidence="1">
    <location>
        <begin position="18"/>
        <end position="35"/>
    </location>
</feature>
<protein>
    <submittedName>
        <fullName evidence="3">Fam176 family domain-containing protein</fullName>
    </submittedName>
</protein>
<dbReference type="AlphaFoldDB" id="A0A395MEQ6"/>
<evidence type="ECO:0000313" key="4">
    <source>
        <dbReference type="Proteomes" id="UP000265631"/>
    </source>
</evidence>
<comment type="caution">
    <text evidence="3">The sequence shown here is derived from an EMBL/GenBank/DDBJ whole genome shotgun (WGS) entry which is preliminary data.</text>
</comment>
<keyword evidence="4" id="KW-1185">Reference proteome</keyword>
<feature type="compositionally biased region" description="Low complexity" evidence="1">
    <location>
        <begin position="111"/>
        <end position="131"/>
    </location>
</feature>
<feature type="region of interest" description="Disordered" evidence="1">
    <location>
        <begin position="92"/>
        <end position="131"/>
    </location>
</feature>
<accession>A0A395MEQ6</accession>
<sequence length="131" mass="14440">MPIPSSWHLISRGEHASSPESDQSSTAGTTGNVVPSNAFADDLFREKFMGIAKGGSNGEKIMRGFLIGLAIGLVVACFFCCWYPCCRPRLQNRRRRRRPRRGPPATDEEQNTAQNTTQETTQNTTNNTPPA</sequence>
<keyword evidence="2" id="KW-1133">Transmembrane helix</keyword>
<keyword evidence="2" id="KW-0812">Transmembrane</keyword>
<evidence type="ECO:0000256" key="2">
    <source>
        <dbReference type="SAM" id="Phobius"/>
    </source>
</evidence>
<organism evidence="3 4">
    <name type="scientific">Fusarium flagelliforme</name>
    <dbReference type="NCBI Taxonomy" id="2675880"/>
    <lineage>
        <taxon>Eukaryota</taxon>
        <taxon>Fungi</taxon>
        <taxon>Dikarya</taxon>
        <taxon>Ascomycota</taxon>
        <taxon>Pezizomycotina</taxon>
        <taxon>Sordariomycetes</taxon>
        <taxon>Hypocreomycetidae</taxon>
        <taxon>Hypocreales</taxon>
        <taxon>Nectriaceae</taxon>
        <taxon>Fusarium</taxon>
        <taxon>Fusarium incarnatum-equiseti species complex</taxon>
    </lineage>
</organism>
<reference evidence="3 4" key="1">
    <citation type="journal article" date="2018" name="PLoS Pathog.">
        <title>Evolution of structural diversity of trichothecenes, a family of toxins produced by plant pathogenic and entomopathogenic fungi.</title>
        <authorList>
            <person name="Proctor R.H."/>
            <person name="McCormick S.P."/>
            <person name="Kim H.S."/>
            <person name="Cardoza R.E."/>
            <person name="Stanley A.M."/>
            <person name="Lindo L."/>
            <person name="Kelly A."/>
            <person name="Brown D.W."/>
            <person name="Lee T."/>
            <person name="Vaughan M.M."/>
            <person name="Alexander N.J."/>
            <person name="Busman M."/>
            <person name="Gutierrez S."/>
        </authorList>
    </citation>
    <scope>NUCLEOTIDE SEQUENCE [LARGE SCALE GENOMIC DNA]</scope>
    <source>
        <strain evidence="3 4">NRRL 13405</strain>
    </source>
</reference>
<evidence type="ECO:0000256" key="1">
    <source>
        <dbReference type="SAM" id="MobiDB-lite"/>
    </source>
</evidence>
<name>A0A395MEQ6_9HYPO</name>
<feature type="region of interest" description="Disordered" evidence="1">
    <location>
        <begin position="11"/>
        <end position="36"/>
    </location>
</feature>